<dbReference type="Pfam" id="PF16491">
    <property type="entry name" value="Peptidase_M48_N"/>
    <property type="match status" value="1"/>
</dbReference>
<keyword evidence="5 9" id="KW-0482">Metalloprotease</keyword>
<name>A0A6F9DYB6_9ASCI</name>
<feature type="domain" description="Peptidase M48" evidence="11">
    <location>
        <begin position="213"/>
        <end position="458"/>
    </location>
</feature>
<evidence type="ECO:0000256" key="1">
    <source>
        <dbReference type="ARBA" id="ARBA00022670"/>
    </source>
</evidence>
<keyword evidence="9" id="KW-0472">Membrane</keyword>
<comment type="subcellular location">
    <subcellularLocation>
        <location evidence="9">Endoplasmic reticulum membrane</location>
        <topology evidence="9">Multi-pass membrane protein</topology>
    </subcellularLocation>
</comment>
<feature type="transmembrane region" description="Helical" evidence="9">
    <location>
        <begin position="108"/>
        <end position="133"/>
    </location>
</feature>
<feature type="transmembrane region" description="Helical" evidence="9">
    <location>
        <begin position="67"/>
        <end position="88"/>
    </location>
</feature>
<feature type="region of interest" description="Disordered" evidence="10">
    <location>
        <begin position="274"/>
        <end position="308"/>
    </location>
</feature>
<protein>
    <recommendedName>
        <fullName evidence="9">CAAX prenyl protease</fullName>
        <ecNumber evidence="9">3.4.24.84</ecNumber>
    </recommendedName>
</protein>
<dbReference type="Pfam" id="PF01435">
    <property type="entry name" value="Peptidase_M48"/>
    <property type="match status" value="1"/>
</dbReference>
<keyword evidence="2 8" id="KW-0479">Metal-binding</keyword>
<keyword evidence="9" id="KW-0812">Transmembrane</keyword>
<dbReference type="GO" id="GO:0046872">
    <property type="term" value="F:metal ion binding"/>
    <property type="evidence" value="ECO:0007669"/>
    <property type="project" value="UniProtKB-UniRule"/>
</dbReference>
<evidence type="ECO:0000256" key="5">
    <source>
        <dbReference type="ARBA" id="ARBA00023049"/>
    </source>
</evidence>
<feature type="compositionally biased region" description="Basic and acidic residues" evidence="10">
    <location>
        <begin position="274"/>
        <end position="289"/>
    </location>
</feature>
<evidence type="ECO:0000256" key="3">
    <source>
        <dbReference type="ARBA" id="ARBA00022801"/>
    </source>
</evidence>
<evidence type="ECO:0000313" key="13">
    <source>
        <dbReference type="EMBL" id="CAB3267956.1"/>
    </source>
</evidence>
<comment type="catalytic activity">
    <reaction evidence="6 9">
        <text>Hydrolyzes the peptide bond -P2-(S-farnesyl or geranylgeranyl)C-P1'-P2'-P3'-COOH where P1' and P2' are amino acids with aliphatic side chains and P3' is any C-terminal residue.</text>
        <dbReference type="EC" id="3.4.24.84"/>
    </reaction>
</comment>
<keyword evidence="9" id="KW-0256">Endoplasmic reticulum</keyword>
<feature type="binding site" evidence="8">
    <location>
        <position position="326"/>
    </location>
    <ligand>
        <name>Zn(2+)</name>
        <dbReference type="ChEBI" id="CHEBI:29105"/>
        <note>catalytic</note>
    </ligand>
</feature>
<feature type="domain" description="CAAX prenyl protease 1 N-terminal" evidence="12">
    <location>
        <begin position="25"/>
        <end position="209"/>
    </location>
</feature>
<evidence type="ECO:0000259" key="12">
    <source>
        <dbReference type="Pfam" id="PF16491"/>
    </source>
</evidence>
<feature type="active site" description="Proton donor" evidence="7">
    <location>
        <position position="406"/>
    </location>
</feature>
<evidence type="ECO:0000256" key="9">
    <source>
        <dbReference type="RuleBase" id="RU366005"/>
    </source>
</evidence>
<accession>A0A6F9DYB6</accession>
<keyword evidence="4 8" id="KW-0862">Zinc</keyword>
<gene>
    <name evidence="13" type="primary">Zmpste24</name>
</gene>
<dbReference type="GO" id="GO:0004222">
    <property type="term" value="F:metalloendopeptidase activity"/>
    <property type="evidence" value="ECO:0007669"/>
    <property type="project" value="UniProtKB-UniRule"/>
</dbReference>
<reference evidence="13" key="1">
    <citation type="submission" date="2020-04" db="EMBL/GenBank/DDBJ databases">
        <authorList>
            <person name="Neveu A P."/>
        </authorList>
    </citation>
    <scope>NUCLEOTIDE SEQUENCE</scope>
    <source>
        <tissue evidence="13">Whole embryo</tissue>
    </source>
</reference>
<sequence length="464" mass="53489">MDVFSSVLAFMWLVYFWDTYLSSRQHKVYENVRKLPDELESVIDQTNFEKARNYALDRSSYGFWHGLYSQCESTFILCFNGIPLLWMLSGKLLESMGLSEDSEITHSLLFIVLGGVISTILSLPWSLYSTFVIEERHGFNKMTLGFYLKDLVKKFVVTQLITIPLISLIIYVIQIGGDYFFVYAWAMIFVFLLIIMHVYPEYIAPLFDKYTPLPDGELKSKIEELASSLKFPLKKLFVVEGSKRSAHSNAYLYGFHKNKRIVLYDTLLEDYSPVEKTEPESPKEDDKGDQAVGDETETAPQTKPEKKKIGCNNDEVVAILGHELGHWKFSHTLKQLAISQVSILFSFFLFGKLMNQSILFSAFGFVDVQPTLIKLLIVFSYIFSPINEVESVLVNLMTRRFEYQADEFSVGLGKRDNLKMALLKLFKDNSGFPVDDWLYSICHLSHPSLLERVRAMDRIKYKSE</sequence>
<comment type="similarity">
    <text evidence="9">Belongs to the peptidase M48A family.</text>
</comment>
<feature type="active site" evidence="7">
    <location>
        <position position="323"/>
    </location>
</feature>
<keyword evidence="1 9" id="KW-0645">Protease</keyword>
<evidence type="ECO:0000256" key="10">
    <source>
        <dbReference type="SAM" id="MobiDB-lite"/>
    </source>
</evidence>
<evidence type="ECO:0000256" key="4">
    <source>
        <dbReference type="ARBA" id="ARBA00022833"/>
    </source>
</evidence>
<dbReference type="GO" id="GO:0071586">
    <property type="term" value="P:CAAX-box protein processing"/>
    <property type="evidence" value="ECO:0007669"/>
    <property type="project" value="UniProtKB-UniRule"/>
</dbReference>
<dbReference type="EC" id="3.4.24.84" evidence="9"/>
<feature type="binding site" evidence="8">
    <location>
        <position position="402"/>
    </location>
    <ligand>
        <name>Zn(2+)</name>
        <dbReference type="ChEBI" id="CHEBI:29105"/>
        <note>catalytic</note>
    </ligand>
</feature>
<dbReference type="InterPro" id="IPR032456">
    <property type="entry name" value="Peptidase_M48_N"/>
</dbReference>
<evidence type="ECO:0000256" key="2">
    <source>
        <dbReference type="ARBA" id="ARBA00022723"/>
    </source>
</evidence>
<dbReference type="GO" id="GO:0005789">
    <property type="term" value="C:endoplasmic reticulum membrane"/>
    <property type="evidence" value="ECO:0007669"/>
    <property type="project" value="UniProtKB-SubCell"/>
</dbReference>
<proteinExistence type="evidence at transcript level"/>
<dbReference type="EMBL" id="LR792094">
    <property type="protein sequence ID" value="CAB3267956.1"/>
    <property type="molecule type" value="mRNA"/>
</dbReference>
<evidence type="ECO:0000259" key="11">
    <source>
        <dbReference type="Pfam" id="PF01435"/>
    </source>
</evidence>
<dbReference type="InterPro" id="IPR001915">
    <property type="entry name" value="Peptidase_M48"/>
</dbReference>
<feature type="transmembrane region" description="Helical" evidence="9">
    <location>
        <begin position="154"/>
        <end position="173"/>
    </location>
</feature>
<dbReference type="CDD" id="cd07343">
    <property type="entry name" value="M48A_Zmpste24p_like"/>
    <property type="match status" value="1"/>
</dbReference>
<dbReference type="Gene3D" id="3.30.2010.10">
    <property type="entry name" value="Metalloproteases ('zincins'), catalytic domain"/>
    <property type="match status" value="1"/>
</dbReference>
<evidence type="ECO:0000256" key="8">
    <source>
        <dbReference type="PIRSR" id="PIRSR627057-2"/>
    </source>
</evidence>
<feature type="transmembrane region" description="Helical" evidence="9">
    <location>
        <begin position="179"/>
        <end position="199"/>
    </location>
</feature>
<organism evidence="13">
    <name type="scientific">Phallusia mammillata</name>
    <dbReference type="NCBI Taxonomy" id="59560"/>
    <lineage>
        <taxon>Eukaryota</taxon>
        <taxon>Metazoa</taxon>
        <taxon>Chordata</taxon>
        <taxon>Tunicata</taxon>
        <taxon>Ascidiacea</taxon>
        <taxon>Phlebobranchia</taxon>
        <taxon>Ascidiidae</taxon>
        <taxon>Phallusia</taxon>
    </lineage>
</organism>
<evidence type="ECO:0000256" key="7">
    <source>
        <dbReference type="PIRSR" id="PIRSR627057-1"/>
    </source>
</evidence>
<dbReference type="PANTHER" id="PTHR10120">
    <property type="entry name" value="CAAX PRENYL PROTEASE 1"/>
    <property type="match status" value="1"/>
</dbReference>
<keyword evidence="3 9" id="KW-0378">Hydrolase</keyword>
<dbReference type="AlphaFoldDB" id="A0A6F9DYB6"/>
<feature type="binding site" evidence="8">
    <location>
        <position position="322"/>
    </location>
    <ligand>
        <name>Zn(2+)</name>
        <dbReference type="ChEBI" id="CHEBI:29105"/>
        <note>catalytic</note>
    </ligand>
</feature>
<feature type="transmembrane region" description="Helical" evidence="9">
    <location>
        <begin position="336"/>
        <end position="354"/>
    </location>
</feature>
<feature type="transmembrane region" description="Helical" evidence="9">
    <location>
        <begin position="6"/>
        <end position="23"/>
    </location>
</feature>
<keyword evidence="9" id="KW-1133">Transmembrane helix</keyword>
<comment type="cofactor">
    <cofactor evidence="8 9">
        <name>Zn(2+)</name>
        <dbReference type="ChEBI" id="CHEBI:29105"/>
    </cofactor>
    <text evidence="8 9">Binds 1 zinc ion per subunit.</text>
</comment>
<comment type="function">
    <text evidence="9">Proteolytically removes the C-terminal three residues of farnesylated proteins.</text>
</comment>
<evidence type="ECO:0000256" key="6">
    <source>
        <dbReference type="ARBA" id="ARBA00044456"/>
    </source>
</evidence>
<dbReference type="InterPro" id="IPR027057">
    <property type="entry name" value="CAXX_Prtase_1"/>
</dbReference>